<keyword evidence="5 6" id="KW-0472">Membrane</keyword>
<evidence type="ECO:0000256" key="6">
    <source>
        <dbReference type="SAM" id="Phobius"/>
    </source>
</evidence>
<dbReference type="AlphaFoldDB" id="A0A653DC33"/>
<gene>
    <name evidence="7" type="ORF">CALMAC_LOCUS16161</name>
</gene>
<evidence type="ECO:0000256" key="4">
    <source>
        <dbReference type="ARBA" id="ARBA00022989"/>
    </source>
</evidence>
<evidence type="ECO:0000313" key="7">
    <source>
        <dbReference type="EMBL" id="VEN57563.1"/>
    </source>
</evidence>
<dbReference type="Pfam" id="PF04241">
    <property type="entry name" value="DUF423"/>
    <property type="match status" value="1"/>
</dbReference>
<dbReference type="EMBL" id="CAACVG010011201">
    <property type="protein sequence ID" value="VEN57563.1"/>
    <property type="molecule type" value="Genomic_DNA"/>
</dbReference>
<keyword evidence="8" id="KW-1185">Reference proteome</keyword>
<evidence type="ECO:0000313" key="8">
    <source>
        <dbReference type="Proteomes" id="UP000410492"/>
    </source>
</evidence>
<evidence type="ECO:0000256" key="5">
    <source>
        <dbReference type="ARBA" id="ARBA00023136"/>
    </source>
</evidence>
<dbReference type="OrthoDB" id="269173at2759"/>
<keyword evidence="4 6" id="KW-1133">Transmembrane helix</keyword>
<dbReference type="GO" id="GO:0016020">
    <property type="term" value="C:membrane"/>
    <property type="evidence" value="ECO:0007669"/>
    <property type="project" value="UniProtKB-SubCell"/>
</dbReference>
<comment type="subcellular location">
    <subcellularLocation>
        <location evidence="1">Membrane</location>
        <topology evidence="1">Multi-pass membrane protein</topology>
    </subcellularLocation>
</comment>
<feature type="transmembrane region" description="Helical" evidence="6">
    <location>
        <begin position="148"/>
        <end position="167"/>
    </location>
</feature>
<reference evidence="7 8" key="1">
    <citation type="submission" date="2019-01" db="EMBL/GenBank/DDBJ databases">
        <authorList>
            <person name="Sayadi A."/>
        </authorList>
    </citation>
    <scope>NUCLEOTIDE SEQUENCE [LARGE SCALE GENOMIC DNA]</scope>
</reference>
<protein>
    <recommendedName>
        <fullName evidence="9">Transmembrane protein 256 homolog</fullName>
    </recommendedName>
</protein>
<comment type="similarity">
    <text evidence="2">Belongs to the TMEM256 family.</text>
</comment>
<sequence length="168" mass="18171">MLDLKMGFSDVINYVIYDNPISKSATNLLSRKISGSTSAPSVTVITEKVPLWKLAAENGPFIRIAGVMGATAVALGAYGAHRSYPKDKAHELKPVFETANRMHFFHSLALLGVPLCRNPRVVGTLIITGTILFSGPCYYYAFTGEHKFGKLAPIGGTILIIGWLSMVV</sequence>
<dbReference type="InterPro" id="IPR006696">
    <property type="entry name" value="DUF423"/>
</dbReference>
<evidence type="ECO:0000256" key="3">
    <source>
        <dbReference type="ARBA" id="ARBA00022692"/>
    </source>
</evidence>
<evidence type="ECO:0008006" key="9">
    <source>
        <dbReference type="Google" id="ProtNLM"/>
    </source>
</evidence>
<name>A0A653DC33_CALMS</name>
<evidence type="ECO:0000256" key="1">
    <source>
        <dbReference type="ARBA" id="ARBA00004141"/>
    </source>
</evidence>
<dbReference type="PANTHER" id="PTHR43461:SF1">
    <property type="entry name" value="TRANSMEMBRANE PROTEIN 256"/>
    <property type="match status" value="1"/>
</dbReference>
<feature type="transmembrane region" description="Helical" evidence="6">
    <location>
        <begin position="61"/>
        <end position="80"/>
    </location>
</feature>
<organism evidence="7 8">
    <name type="scientific">Callosobruchus maculatus</name>
    <name type="common">Southern cowpea weevil</name>
    <name type="synonym">Pulse bruchid</name>
    <dbReference type="NCBI Taxonomy" id="64391"/>
    <lineage>
        <taxon>Eukaryota</taxon>
        <taxon>Metazoa</taxon>
        <taxon>Ecdysozoa</taxon>
        <taxon>Arthropoda</taxon>
        <taxon>Hexapoda</taxon>
        <taxon>Insecta</taxon>
        <taxon>Pterygota</taxon>
        <taxon>Neoptera</taxon>
        <taxon>Endopterygota</taxon>
        <taxon>Coleoptera</taxon>
        <taxon>Polyphaga</taxon>
        <taxon>Cucujiformia</taxon>
        <taxon>Chrysomeloidea</taxon>
        <taxon>Chrysomelidae</taxon>
        <taxon>Bruchinae</taxon>
        <taxon>Bruchini</taxon>
        <taxon>Callosobruchus</taxon>
    </lineage>
</organism>
<evidence type="ECO:0000256" key="2">
    <source>
        <dbReference type="ARBA" id="ARBA00006208"/>
    </source>
</evidence>
<feature type="transmembrane region" description="Helical" evidence="6">
    <location>
        <begin position="121"/>
        <end position="142"/>
    </location>
</feature>
<proteinExistence type="inferred from homology"/>
<dbReference type="PANTHER" id="PTHR43461">
    <property type="entry name" value="TRANSMEMBRANE PROTEIN 256"/>
    <property type="match status" value="1"/>
</dbReference>
<keyword evidence="3 6" id="KW-0812">Transmembrane</keyword>
<dbReference type="Proteomes" id="UP000410492">
    <property type="component" value="Unassembled WGS sequence"/>
</dbReference>
<accession>A0A653DC33</accession>